<evidence type="ECO:0000313" key="5">
    <source>
        <dbReference type="Proteomes" id="UP000548685"/>
    </source>
</evidence>
<accession>A0A6I4UHW9</accession>
<reference evidence="2 5" key="2">
    <citation type="submission" date="2020-08" db="EMBL/GenBank/DDBJ databases">
        <title>Genomic Encyclopedia of Type Strains, Phase IV (KMG-IV): sequencing the most valuable type-strain genomes for metagenomic binning, comparative biology and taxonomic classification.</title>
        <authorList>
            <person name="Goeker M."/>
        </authorList>
    </citation>
    <scope>NUCLEOTIDE SEQUENCE [LARGE SCALE GENOMIC DNA]</scope>
    <source>
        <strain evidence="2 5">DSM 8510</strain>
    </source>
</reference>
<evidence type="ECO:0000313" key="4">
    <source>
        <dbReference type="Proteomes" id="UP000430021"/>
    </source>
</evidence>
<evidence type="ECO:0000313" key="3">
    <source>
        <dbReference type="EMBL" id="MXP37414.1"/>
    </source>
</evidence>
<gene>
    <name evidence="2" type="ORF">FHS52_000888</name>
    <name evidence="3" type="ORF">GRI59_02145</name>
</gene>
<keyword evidence="5" id="KW-1185">Reference proteome</keyword>
<evidence type="ECO:0000313" key="2">
    <source>
        <dbReference type="EMBL" id="MBB3774945.1"/>
    </source>
</evidence>
<dbReference type="InterPro" id="IPR001623">
    <property type="entry name" value="DnaJ_domain"/>
</dbReference>
<name>A0A6I4UHW9_9SPHN</name>
<dbReference type="CDD" id="cd06257">
    <property type="entry name" value="DnaJ"/>
    <property type="match status" value="1"/>
</dbReference>
<dbReference type="Proteomes" id="UP000548685">
    <property type="component" value="Unassembled WGS sequence"/>
</dbReference>
<dbReference type="AlphaFoldDB" id="A0A6I4UHW9"/>
<dbReference type="OrthoDB" id="9811070at2"/>
<proteinExistence type="predicted"/>
<comment type="caution">
    <text evidence="3">The sequence shown here is derived from an EMBL/GenBank/DDBJ whole genome shotgun (WGS) entry which is preliminary data.</text>
</comment>
<reference evidence="3 4" key="1">
    <citation type="submission" date="2019-12" db="EMBL/GenBank/DDBJ databases">
        <title>Genomic-based taxomic classification of the family Erythrobacteraceae.</title>
        <authorList>
            <person name="Xu L."/>
        </authorList>
    </citation>
    <scope>NUCLEOTIDE SEQUENCE [LARGE SCALE GENOMIC DNA]</scope>
    <source>
        <strain evidence="3 4">JCM 10282</strain>
    </source>
</reference>
<dbReference type="RefSeq" id="WP_160759551.1">
    <property type="nucleotide sequence ID" value="NZ_BAAADZ010000002.1"/>
</dbReference>
<dbReference type="SMART" id="SM00271">
    <property type="entry name" value="DnaJ"/>
    <property type="match status" value="1"/>
</dbReference>
<organism evidence="3 4">
    <name type="scientific">Erythrobacter ramosus</name>
    <dbReference type="NCBI Taxonomy" id="35811"/>
    <lineage>
        <taxon>Bacteria</taxon>
        <taxon>Pseudomonadati</taxon>
        <taxon>Pseudomonadota</taxon>
        <taxon>Alphaproteobacteria</taxon>
        <taxon>Sphingomonadales</taxon>
        <taxon>Erythrobacteraceae</taxon>
        <taxon>Erythrobacter/Porphyrobacter group</taxon>
        <taxon>Erythrobacter</taxon>
    </lineage>
</organism>
<dbReference type="InterPro" id="IPR036869">
    <property type="entry name" value="J_dom_sf"/>
</dbReference>
<feature type="domain" description="J" evidence="1">
    <location>
        <begin position="37"/>
        <end position="91"/>
    </location>
</feature>
<evidence type="ECO:0000259" key="1">
    <source>
        <dbReference type="SMART" id="SM00271"/>
    </source>
</evidence>
<dbReference type="Proteomes" id="UP000430021">
    <property type="component" value="Unassembled WGS sequence"/>
</dbReference>
<protein>
    <submittedName>
        <fullName evidence="3">Molecular chaperone DnaJ</fullName>
    </submittedName>
</protein>
<sequence>MKYVLLIVVACVFCRWALGKWPWEFLRSPSTRSQATFRARKLLGVEAGADRDEIILAHRRLTTLVHPDKGGTTAAMQEANAARDLLLAELPNPPVISSDDDLPR</sequence>
<dbReference type="EMBL" id="JACICE010000001">
    <property type="protein sequence ID" value="MBB3774945.1"/>
    <property type="molecule type" value="Genomic_DNA"/>
</dbReference>
<dbReference type="EMBL" id="WTYB01000001">
    <property type="protein sequence ID" value="MXP37414.1"/>
    <property type="molecule type" value="Genomic_DNA"/>
</dbReference>
<dbReference type="Gene3D" id="1.10.287.110">
    <property type="entry name" value="DnaJ domain"/>
    <property type="match status" value="1"/>
</dbReference>
<dbReference type="SUPFAM" id="SSF46565">
    <property type="entry name" value="Chaperone J-domain"/>
    <property type="match status" value="1"/>
</dbReference>